<dbReference type="InterPro" id="IPR010710">
    <property type="entry name" value="DUF1289"/>
</dbReference>
<organism evidence="1">
    <name type="scientific">Vibrio sp. HB236076</name>
    <dbReference type="NCBI Taxonomy" id="3232307"/>
    <lineage>
        <taxon>Bacteria</taxon>
        <taxon>Pseudomonadati</taxon>
        <taxon>Pseudomonadota</taxon>
        <taxon>Gammaproteobacteria</taxon>
        <taxon>Vibrionales</taxon>
        <taxon>Vibrionaceae</taxon>
        <taxon>Vibrio</taxon>
    </lineage>
</organism>
<name>A0AB39HFF4_9VIBR</name>
<gene>
    <name evidence="1" type="ORF">AB0763_13395</name>
</gene>
<protein>
    <submittedName>
        <fullName evidence="1">DUF1289 domain-containing protein</fullName>
    </submittedName>
</protein>
<dbReference type="RefSeq" id="WP_306099694.1">
    <property type="nucleotide sequence ID" value="NZ_CP162602.1"/>
</dbReference>
<keyword evidence="1" id="KW-0614">Plasmid</keyword>
<dbReference type="Pfam" id="PF06945">
    <property type="entry name" value="DUF1289"/>
    <property type="match status" value="1"/>
</dbReference>
<evidence type="ECO:0000313" key="1">
    <source>
        <dbReference type="EMBL" id="XDK26779.1"/>
    </source>
</evidence>
<dbReference type="AlphaFoldDB" id="A0AB39HFF4"/>
<sequence length="62" mass="7158">MKKQKSPCIDLCDFSGPKGWCTGCGRTRKECQKWKNMKPYAANQIRNELPKRLAQIKQSEAE</sequence>
<proteinExistence type="predicted"/>
<geneLocation type="plasmid" evidence="1">
    <name>p-HB236076</name>
</geneLocation>
<reference evidence="1" key="1">
    <citation type="submission" date="2024-07" db="EMBL/GenBank/DDBJ databases">
        <title>Genome Analysis of a Potential Novel Vibrio Species Secreting pH- and Thermo-stable Alginate Lyase and its Application in Producing Alginate Oligosaccharides.</title>
        <authorList>
            <person name="Huang H."/>
            <person name="Bao K."/>
        </authorList>
    </citation>
    <scope>NUCLEOTIDE SEQUENCE</scope>
    <source>
        <strain evidence="1">HB236076</strain>
        <plasmid evidence="1">p-HB236076</plasmid>
    </source>
</reference>
<dbReference type="KEGG" id="vih:AB0763_13395"/>
<dbReference type="EMBL" id="CP162602">
    <property type="protein sequence ID" value="XDK26779.1"/>
    <property type="molecule type" value="Genomic_DNA"/>
</dbReference>
<accession>A0AB39HFF4</accession>